<dbReference type="GO" id="GO:0005524">
    <property type="term" value="F:ATP binding"/>
    <property type="evidence" value="ECO:0007669"/>
    <property type="project" value="UniProtKB-KW"/>
</dbReference>
<keyword evidence="3" id="KW-0547">Nucleotide-binding</keyword>
<comment type="caution">
    <text evidence="6">The sequence shown here is derived from an EMBL/GenBank/DDBJ whole genome shotgun (WGS) entry which is preliminary data.</text>
</comment>
<evidence type="ECO:0000313" key="6">
    <source>
        <dbReference type="EMBL" id="TCC35293.1"/>
    </source>
</evidence>
<dbReference type="PROSITE" id="PS00211">
    <property type="entry name" value="ABC_TRANSPORTER_1"/>
    <property type="match status" value="1"/>
</dbReference>
<organism evidence="6 7">
    <name type="scientific">Kribbella capetownensis</name>
    <dbReference type="NCBI Taxonomy" id="1572659"/>
    <lineage>
        <taxon>Bacteria</taxon>
        <taxon>Bacillati</taxon>
        <taxon>Actinomycetota</taxon>
        <taxon>Actinomycetes</taxon>
        <taxon>Propionibacteriales</taxon>
        <taxon>Kribbellaceae</taxon>
        <taxon>Kribbella</taxon>
    </lineage>
</organism>
<dbReference type="AlphaFoldDB" id="A0A4R0INR1"/>
<name>A0A4R0INR1_9ACTN</name>
<comment type="similarity">
    <text evidence="1">Belongs to the ABC transporter superfamily.</text>
</comment>
<keyword evidence="7" id="KW-1185">Reference proteome</keyword>
<dbReference type="SMART" id="SM00382">
    <property type="entry name" value="AAA"/>
    <property type="match status" value="1"/>
</dbReference>
<dbReference type="PROSITE" id="PS50893">
    <property type="entry name" value="ABC_TRANSPORTER_2"/>
    <property type="match status" value="1"/>
</dbReference>
<evidence type="ECO:0000259" key="5">
    <source>
        <dbReference type="PROSITE" id="PS50893"/>
    </source>
</evidence>
<evidence type="ECO:0000256" key="1">
    <source>
        <dbReference type="ARBA" id="ARBA00005417"/>
    </source>
</evidence>
<dbReference type="InterPro" id="IPR003439">
    <property type="entry name" value="ABC_transporter-like_ATP-bd"/>
</dbReference>
<dbReference type="Gene3D" id="3.40.50.300">
    <property type="entry name" value="P-loop containing nucleotide triphosphate hydrolases"/>
    <property type="match status" value="1"/>
</dbReference>
<dbReference type="SUPFAM" id="SSF52540">
    <property type="entry name" value="P-loop containing nucleoside triphosphate hydrolases"/>
    <property type="match status" value="1"/>
</dbReference>
<protein>
    <submittedName>
        <fullName evidence="6">ABC transporter ATP-binding protein</fullName>
    </submittedName>
</protein>
<keyword evidence="2" id="KW-0813">Transport</keyword>
<accession>A0A4R0INR1</accession>
<keyword evidence="4 6" id="KW-0067">ATP-binding</keyword>
<evidence type="ECO:0000256" key="3">
    <source>
        <dbReference type="ARBA" id="ARBA00022741"/>
    </source>
</evidence>
<sequence length="278" mass="30285">MLNHAKKPEPVLQFEDAAFGYDRRRLWGGLTMELRAGEFLAILGANGSGKTSLLRAVLGLHPLMSGIVRVVGAPPHQGSTEIGYVPQHRRIDTLTPLRARDVVGQGLDGHRWGIGRPDRARRRRIDEMLESVGARGFADRPIGLLSGGEQQRVRIAQALVADPKLLLCDEPLLSLDLNSQRTISGLVDRRRRTHDTAIVFVTHDINPVLPYVDRVLYLAGGRFRMGTVDEVMTSATLSDLYASPVEVVRSGGRVLVAGIPEGADPHHAPETAATLRAG</sequence>
<dbReference type="InterPro" id="IPR050153">
    <property type="entry name" value="Metal_Ion_Import_ABC"/>
</dbReference>
<dbReference type="Pfam" id="PF00005">
    <property type="entry name" value="ABC_tran"/>
    <property type="match status" value="1"/>
</dbReference>
<dbReference type="InterPro" id="IPR027417">
    <property type="entry name" value="P-loop_NTPase"/>
</dbReference>
<proteinExistence type="inferred from homology"/>
<evidence type="ECO:0000313" key="7">
    <source>
        <dbReference type="Proteomes" id="UP000293342"/>
    </source>
</evidence>
<dbReference type="OrthoDB" id="5296765at2"/>
<dbReference type="PANTHER" id="PTHR42734">
    <property type="entry name" value="METAL TRANSPORT SYSTEM ATP-BINDING PROTEIN TM_0124-RELATED"/>
    <property type="match status" value="1"/>
</dbReference>
<dbReference type="InterPro" id="IPR003593">
    <property type="entry name" value="AAA+_ATPase"/>
</dbReference>
<dbReference type="CDD" id="cd03235">
    <property type="entry name" value="ABC_Metallic_Cations"/>
    <property type="match status" value="1"/>
</dbReference>
<dbReference type="RefSeq" id="WP_131519263.1">
    <property type="nucleotide sequence ID" value="NZ_SJKD01000017.1"/>
</dbReference>
<dbReference type="PANTHER" id="PTHR42734:SF5">
    <property type="entry name" value="IRON TRANSPORT SYSTEM ATP-BINDING PROTEIN HI_0361-RELATED"/>
    <property type="match status" value="1"/>
</dbReference>
<gene>
    <name evidence="6" type="ORF">E0H75_41675</name>
</gene>
<evidence type="ECO:0000256" key="2">
    <source>
        <dbReference type="ARBA" id="ARBA00022448"/>
    </source>
</evidence>
<dbReference type="GO" id="GO:0016887">
    <property type="term" value="F:ATP hydrolysis activity"/>
    <property type="evidence" value="ECO:0007669"/>
    <property type="project" value="InterPro"/>
</dbReference>
<dbReference type="EMBL" id="SJKD01000017">
    <property type="protein sequence ID" value="TCC35293.1"/>
    <property type="molecule type" value="Genomic_DNA"/>
</dbReference>
<dbReference type="Proteomes" id="UP000293342">
    <property type="component" value="Unassembled WGS sequence"/>
</dbReference>
<feature type="domain" description="ABC transporter" evidence="5">
    <location>
        <begin position="12"/>
        <end position="245"/>
    </location>
</feature>
<reference evidence="6 7" key="1">
    <citation type="submission" date="2019-02" db="EMBL/GenBank/DDBJ databases">
        <title>Kribbella capetownensis sp. nov. and Kribbella speibonae sp. nov., isolated from soil.</title>
        <authorList>
            <person name="Curtis S.M."/>
            <person name="Norton I."/>
            <person name="Everest G.J."/>
            <person name="Meyers P.R."/>
        </authorList>
    </citation>
    <scope>NUCLEOTIDE SEQUENCE [LARGE SCALE GENOMIC DNA]</scope>
    <source>
        <strain evidence="6 7">YM53</strain>
    </source>
</reference>
<dbReference type="InterPro" id="IPR017871">
    <property type="entry name" value="ABC_transporter-like_CS"/>
</dbReference>
<evidence type="ECO:0000256" key="4">
    <source>
        <dbReference type="ARBA" id="ARBA00022840"/>
    </source>
</evidence>